<accession>A0ABY7EUE3</accession>
<gene>
    <name evidence="1" type="ORF">MAR_035887</name>
</gene>
<name>A0ABY7EUE3_MYAAR</name>
<protein>
    <submittedName>
        <fullName evidence="1">Uncharacterized protein</fullName>
    </submittedName>
</protein>
<dbReference type="Proteomes" id="UP001164746">
    <property type="component" value="Chromosome 7"/>
</dbReference>
<sequence length="96" mass="11030">MKTLSISEWRNIYYTKQEYNGRVEHNNIGTDHIGDHFLHKVPFNHLQYPHVTCLSGRFCKIIGITFVTGSEISRDEHMVVAAIGFGSTYSGYAFKF</sequence>
<keyword evidence="2" id="KW-1185">Reference proteome</keyword>
<evidence type="ECO:0000313" key="2">
    <source>
        <dbReference type="Proteomes" id="UP001164746"/>
    </source>
</evidence>
<evidence type="ECO:0000313" key="1">
    <source>
        <dbReference type="EMBL" id="WAR10811.1"/>
    </source>
</evidence>
<organism evidence="1 2">
    <name type="scientific">Mya arenaria</name>
    <name type="common">Soft-shell clam</name>
    <dbReference type="NCBI Taxonomy" id="6604"/>
    <lineage>
        <taxon>Eukaryota</taxon>
        <taxon>Metazoa</taxon>
        <taxon>Spiralia</taxon>
        <taxon>Lophotrochozoa</taxon>
        <taxon>Mollusca</taxon>
        <taxon>Bivalvia</taxon>
        <taxon>Autobranchia</taxon>
        <taxon>Heteroconchia</taxon>
        <taxon>Euheterodonta</taxon>
        <taxon>Imparidentia</taxon>
        <taxon>Neoheterodontei</taxon>
        <taxon>Myida</taxon>
        <taxon>Myoidea</taxon>
        <taxon>Myidae</taxon>
        <taxon>Mya</taxon>
    </lineage>
</organism>
<proteinExistence type="predicted"/>
<reference evidence="1" key="1">
    <citation type="submission" date="2022-11" db="EMBL/GenBank/DDBJ databases">
        <title>Centuries of genome instability and evolution in soft-shell clam transmissible cancer (bioRxiv).</title>
        <authorList>
            <person name="Hart S.F.M."/>
            <person name="Yonemitsu M.A."/>
            <person name="Giersch R.M."/>
            <person name="Beal B.F."/>
            <person name="Arriagada G."/>
            <person name="Davis B.W."/>
            <person name="Ostrander E.A."/>
            <person name="Goff S.P."/>
            <person name="Metzger M.J."/>
        </authorList>
    </citation>
    <scope>NUCLEOTIDE SEQUENCE</scope>
    <source>
        <strain evidence="1">MELC-2E11</strain>
        <tissue evidence="1">Siphon/mantle</tissue>
    </source>
</reference>
<dbReference type="EMBL" id="CP111018">
    <property type="protein sequence ID" value="WAR10811.1"/>
    <property type="molecule type" value="Genomic_DNA"/>
</dbReference>